<dbReference type="OrthoDB" id="1103324at2759"/>
<dbReference type="CDD" id="cd11065">
    <property type="entry name" value="CYP64-like"/>
    <property type="match status" value="1"/>
</dbReference>
<dbReference type="Gene3D" id="1.10.630.10">
    <property type="entry name" value="Cytochrome P450"/>
    <property type="match status" value="1"/>
</dbReference>
<comment type="cofactor">
    <cofactor evidence="1 14">
        <name>heme</name>
        <dbReference type="ChEBI" id="CHEBI:30413"/>
    </cofactor>
</comment>
<evidence type="ECO:0000256" key="9">
    <source>
        <dbReference type="ARBA" id="ARBA00023002"/>
    </source>
</evidence>
<name>V2Y7T8_MONRO</name>
<comment type="similarity">
    <text evidence="4 15">Belongs to the cytochrome P450 family.</text>
</comment>
<accession>V2Y7T8</accession>
<gene>
    <name evidence="16" type="ORF">Moror_1835</name>
</gene>
<keyword evidence="7 14" id="KW-0479">Metal-binding</keyword>
<dbReference type="GO" id="GO:0004497">
    <property type="term" value="F:monooxygenase activity"/>
    <property type="evidence" value="ECO:0007669"/>
    <property type="project" value="UniProtKB-KW"/>
</dbReference>
<organism evidence="16 17">
    <name type="scientific">Moniliophthora roreri (strain MCA 2997)</name>
    <name type="common">Cocoa frosty pod rot fungus</name>
    <name type="synonym">Crinipellis roreri</name>
    <dbReference type="NCBI Taxonomy" id="1381753"/>
    <lineage>
        <taxon>Eukaryota</taxon>
        <taxon>Fungi</taxon>
        <taxon>Dikarya</taxon>
        <taxon>Basidiomycota</taxon>
        <taxon>Agaricomycotina</taxon>
        <taxon>Agaricomycetes</taxon>
        <taxon>Agaricomycetidae</taxon>
        <taxon>Agaricales</taxon>
        <taxon>Marasmiineae</taxon>
        <taxon>Marasmiaceae</taxon>
        <taxon>Moniliophthora</taxon>
    </lineage>
</organism>
<dbReference type="InterPro" id="IPR001128">
    <property type="entry name" value="Cyt_P450"/>
</dbReference>
<keyword evidence="8" id="KW-1133">Transmembrane helix</keyword>
<sequence>MSESLLWSQADIRSSTPFVLLFLALLAHKFLRIGQRAASLPKGPPTIPLLGNLHVLPTSDLHLRFTEWAHQYGDIYSLKIGPETAIVITSIEAARELMDKRSTSTCDRPKNHMAEKVTMGLNMTFCPYSDRWRALRKAAHMILGTSKAVERYAPILKAEATQVLFDLLNAPDDFFKHIGRYSNSVIMSILFGKRCPRYESAESVAFFKAAEAFNHTLSPSIPPVDLLPFLDYIPERWAWWKGLAKQVRQMQRRLYFGLLDECEARMNMGEETGSCMEDLLRRKEELGLNRELVGHLGGVLLEGASETTSSFLRYLILLLVAFPEVQRKAQEEIDRVIGRNRLPTAEDFKNLPYIQALIKETHRFHPVGPLAVPHATLTDETFRGYVIPKGTTVFVNTYGIFHHPDYFDNPHAFFPERYLVNEYGTKLDVDVGAFRDNLAFGYGRRICPGMHLANSSLMLNAMNFIWAFDFGSRKDNEGNDIPVRLDSYDKKGFFPFTTPFECSIRPRDEGVVDIIRREFKGATETFVKFERDLAEADGQWVQELRGNM</sequence>
<evidence type="ECO:0000256" key="6">
    <source>
        <dbReference type="ARBA" id="ARBA00022692"/>
    </source>
</evidence>
<dbReference type="SUPFAM" id="SSF48264">
    <property type="entry name" value="Cytochrome P450"/>
    <property type="match status" value="1"/>
</dbReference>
<evidence type="ECO:0000256" key="14">
    <source>
        <dbReference type="PIRSR" id="PIRSR602401-1"/>
    </source>
</evidence>
<evidence type="ECO:0000256" key="1">
    <source>
        <dbReference type="ARBA" id="ARBA00001971"/>
    </source>
</evidence>
<evidence type="ECO:0000256" key="3">
    <source>
        <dbReference type="ARBA" id="ARBA00005179"/>
    </source>
</evidence>
<keyword evidence="10 14" id="KW-0408">Iron</keyword>
<reference evidence="16 17" key="1">
    <citation type="journal article" date="2014" name="BMC Genomics">
        <title>Genome and secretome analysis of the hemibiotrophic fungal pathogen, Moniliophthora roreri, which causes frosty pod rot disease of cacao: mechanisms of the biotrophic and necrotrophic phases.</title>
        <authorList>
            <person name="Meinhardt L.W."/>
            <person name="Costa G.G.L."/>
            <person name="Thomazella D.P.T."/>
            <person name="Teixeira P.J.P.L."/>
            <person name="Carazzolle M.F."/>
            <person name="Schuster S.C."/>
            <person name="Carlson J.E."/>
            <person name="Guiltinan M.J."/>
            <person name="Mieczkowski P."/>
            <person name="Farmer A."/>
            <person name="Ramaraj T."/>
            <person name="Crozier J."/>
            <person name="Davis R.E."/>
            <person name="Shao J."/>
            <person name="Melnick R.L."/>
            <person name="Pereira G.A.G."/>
            <person name="Bailey B.A."/>
        </authorList>
    </citation>
    <scope>NUCLEOTIDE SEQUENCE [LARGE SCALE GENOMIC DNA]</scope>
    <source>
        <strain evidence="16 17">MCA 2997</strain>
    </source>
</reference>
<keyword evidence="17" id="KW-1185">Reference proteome</keyword>
<evidence type="ECO:0000256" key="8">
    <source>
        <dbReference type="ARBA" id="ARBA00022989"/>
    </source>
</evidence>
<dbReference type="PANTHER" id="PTHR46300:SF2">
    <property type="entry name" value="CYTOCHROME P450 MONOOXYGENASE ALNH-RELATED"/>
    <property type="match status" value="1"/>
</dbReference>
<dbReference type="GO" id="GO:0020037">
    <property type="term" value="F:heme binding"/>
    <property type="evidence" value="ECO:0007669"/>
    <property type="project" value="InterPro"/>
</dbReference>
<comment type="caution">
    <text evidence="16">The sequence shown here is derived from an EMBL/GenBank/DDBJ whole genome shotgun (WGS) entry which is preliminary data.</text>
</comment>
<evidence type="ECO:0000256" key="12">
    <source>
        <dbReference type="ARBA" id="ARBA00023136"/>
    </source>
</evidence>
<dbReference type="KEGG" id="mrr:Moror_1835"/>
<dbReference type="InterPro" id="IPR002401">
    <property type="entry name" value="Cyt_P450_E_grp-I"/>
</dbReference>
<evidence type="ECO:0000256" key="13">
    <source>
        <dbReference type="ARBA" id="ARBA00023180"/>
    </source>
</evidence>
<dbReference type="PRINTS" id="PR00463">
    <property type="entry name" value="EP450I"/>
</dbReference>
<dbReference type="InterPro" id="IPR050364">
    <property type="entry name" value="Cytochrome_P450_fung"/>
</dbReference>
<keyword evidence="6" id="KW-0812">Transmembrane</keyword>
<comment type="pathway">
    <text evidence="3">Secondary metabolite biosynthesis.</text>
</comment>
<keyword evidence="12" id="KW-0472">Membrane</keyword>
<dbReference type="GO" id="GO:0016020">
    <property type="term" value="C:membrane"/>
    <property type="evidence" value="ECO:0007669"/>
    <property type="project" value="UniProtKB-SubCell"/>
</dbReference>
<dbReference type="PRINTS" id="PR00385">
    <property type="entry name" value="P450"/>
</dbReference>
<evidence type="ECO:0000256" key="5">
    <source>
        <dbReference type="ARBA" id="ARBA00022617"/>
    </source>
</evidence>
<dbReference type="InterPro" id="IPR036396">
    <property type="entry name" value="Cyt_P450_sf"/>
</dbReference>
<evidence type="ECO:0000256" key="11">
    <source>
        <dbReference type="ARBA" id="ARBA00023033"/>
    </source>
</evidence>
<feature type="binding site" description="axial binding residue" evidence="14">
    <location>
        <position position="447"/>
    </location>
    <ligand>
        <name>heme</name>
        <dbReference type="ChEBI" id="CHEBI:30413"/>
    </ligand>
    <ligandPart>
        <name>Fe</name>
        <dbReference type="ChEBI" id="CHEBI:18248"/>
    </ligandPart>
</feature>
<keyword evidence="11 15" id="KW-0503">Monooxygenase</keyword>
<proteinExistence type="inferred from homology"/>
<keyword evidence="9 15" id="KW-0560">Oxidoreductase</keyword>
<dbReference type="InterPro" id="IPR017972">
    <property type="entry name" value="Cyt_P450_CS"/>
</dbReference>
<evidence type="ECO:0000256" key="2">
    <source>
        <dbReference type="ARBA" id="ARBA00004167"/>
    </source>
</evidence>
<evidence type="ECO:0000313" key="16">
    <source>
        <dbReference type="EMBL" id="ESK87734.1"/>
    </source>
</evidence>
<dbReference type="Proteomes" id="UP000017559">
    <property type="component" value="Unassembled WGS sequence"/>
</dbReference>
<dbReference type="AlphaFoldDB" id="V2Y7T8"/>
<dbReference type="HOGENOM" id="CLU_001570_2_1_1"/>
<keyword evidence="5 14" id="KW-0349">Heme</keyword>
<keyword evidence="13" id="KW-0325">Glycoprotein</keyword>
<dbReference type="EMBL" id="AWSO01000748">
    <property type="protein sequence ID" value="ESK87734.1"/>
    <property type="molecule type" value="Genomic_DNA"/>
</dbReference>
<evidence type="ECO:0000256" key="10">
    <source>
        <dbReference type="ARBA" id="ARBA00023004"/>
    </source>
</evidence>
<dbReference type="GO" id="GO:0016705">
    <property type="term" value="F:oxidoreductase activity, acting on paired donors, with incorporation or reduction of molecular oxygen"/>
    <property type="evidence" value="ECO:0007669"/>
    <property type="project" value="InterPro"/>
</dbReference>
<protein>
    <submittedName>
        <fullName evidence="16">Cytochrome p450</fullName>
    </submittedName>
</protein>
<dbReference type="PROSITE" id="PS00086">
    <property type="entry name" value="CYTOCHROME_P450"/>
    <property type="match status" value="1"/>
</dbReference>
<dbReference type="PANTHER" id="PTHR46300">
    <property type="entry name" value="P450, PUTATIVE (EUROFUNG)-RELATED-RELATED"/>
    <property type="match status" value="1"/>
</dbReference>
<dbReference type="Pfam" id="PF00067">
    <property type="entry name" value="p450"/>
    <property type="match status" value="1"/>
</dbReference>
<evidence type="ECO:0000256" key="15">
    <source>
        <dbReference type="RuleBase" id="RU000461"/>
    </source>
</evidence>
<evidence type="ECO:0000313" key="17">
    <source>
        <dbReference type="Proteomes" id="UP000017559"/>
    </source>
</evidence>
<evidence type="ECO:0000256" key="4">
    <source>
        <dbReference type="ARBA" id="ARBA00010617"/>
    </source>
</evidence>
<comment type="subcellular location">
    <subcellularLocation>
        <location evidence="2">Membrane</location>
        <topology evidence="2">Single-pass membrane protein</topology>
    </subcellularLocation>
</comment>
<evidence type="ECO:0000256" key="7">
    <source>
        <dbReference type="ARBA" id="ARBA00022723"/>
    </source>
</evidence>
<dbReference type="GO" id="GO:0005506">
    <property type="term" value="F:iron ion binding"/>
    <property type="evidence" value="ECO:0007669"/>
    <property type="project" value="InterPro"/>
</dbReference>